<evidence type="ECO:0000313" key="3">
    <source>
        <dbReference type="RefSeq" id="XP_013389272.1"/>
    </source>
</evidence>
<organism evidence="2 3">
    <name type="scientific">Lingula anatina</name>
    <name type="common">Brachiopod</name>
    <name type="synonym">Lingula unguis</name>
    <dbReference type="NCBI Taxonomy" id="7574"/>
    <lineage>
        <taxon>Eukaryota</taxon>
        <taxon>Metazoa</taxon>
        <taxon>Spiralia</taxon>
        <taxon>Lophotrochozoa</taxon>
        <taxon>Brachiopoda</taxon>
        <taxon>Linguliformea</taxon>
        <taxon>Lingulata</taxon>
        <taxon>Lingulida</taxon>
        <taxon>Linguloidea</taxon>
        <taxon>Lingulidae</taxon>
        <taxon>Lingula</taxon>
    </lineage>
</organism>
<keyword evidence="2" id="KW-1185">Reference proteome</keyword>
<proteinExistence type="predicted"/>
<feature type="signal peptide" evidence="1">
    <location>
        <begin position="1"/>
        <end position="20"/>
    </location>
</feature>
<keyword evidence="1" id="KW-0732">Signal</keyword>
<evidence type="ECO:0000313" key="2">
    <source>
        <dbReference type="Proteomes" id="UP000085678"/>
    </source>
</evidence>
<dbReference type="InParanoid" id="A0A1S3HTB0"/>
<dbReference type="Proteomes" id="UP000085678">
    <property type="component" value="Unplaced"/>
</dbReference>
<dbReference type="KEGG" id="lak:106157991"/>
<dbReference type="GeneID" id="106157991"/>
<evidence type="ECO:0000256" key="1">
    <source>
        <dbReference type="SAM" id="SignalP"/>
    </source>
</evidence>
<feature type="chain" id="PRO_5010331734" evidence="1">
    <location>
        <begin position="21"/>
        <end position="156"/>
    </location>
</feature>
<gene>
    <name evidence="3" type="primary">LOC106157991</name>
</gene>
<accession>A0A1S3HTB0</accession>
<dbReference type="RefSeq" id="XP_013389272.1">
    <property type="nucleotide sequence ID" value="XM_013533818.1"/>
</dbReference>
<reference evidence="3" key="1">
    <citation type="submission" date="2025-08" db="UniProtKB">
        <authorList>
            <consortium name="RefSeq"/>
        </authorList>
    </citation>
    <scope>IDENTIFICATION</scope>
    <source>
        <tissue evidence="3">Gonads</tissue>
    </source>
</reference>
<dbReference type="AlphaFoldDB" id="A0A1S3HTB0"/>
<name>A0A1S3HTB0_LINAN</name>
<sequence length="156" mass="17334">MYASLHALWIVILLLQVVHGTVKPWMSPLRDCVMDTSLLVVTSAVDENLTLSFTSDECYKCPFQYVSDDKTSVIIPPKSNSSFQVSTHFPVTLKLETSALRNVCTQYFKYAECGVYTLNVVSLSPDNLTAGTCELQINAEGQNSEIRKCLTNICLV</sequence>
<protein>
    <submittedName>
        <fullName evidence="3">Uncharacterized protein LOC106157991</fullName>
    </submittedName>
</protein>